<protein>
    <submittedName>
        <fullName evidence="1">Uncharacterized protein</fullName>
    </submittedName>
</protein>
<evidence type="ECO:0000313" key="1">
    <source>
        <dbReference type="EMBL" id="QSR25409.1"/>
    </source>
</evidence>
<reference evidence="1 2" key="1">
    <citation type="submission" date="2017-06" db="EMBL/GenBank/DDBJ databases">
        <title>Complete Genome Sequence of the Soil Carbazole-Degrading Bacterium Nocardioides aromaticivorans IC177.</title>
        <authorList>
            <person name="Vejarano F."/>
            <person name="Suzuki-Minakuchi C."/>
            <person name="Ohtsubo Y."/>
            <person name="Tsuda M."/>
            <person name="Okada K."/>
            <person name="Nojiri H."/>
        </authorList>
    </citation>
    <scope>NUCLEOTIDE SEQUENCE [LARGE SCALE GENOMIC DNA]</scope>
    <source>
        <strain evidence="1 2">IC177</strain>
    </source>
</reference>
<organism evidence="1 2">
    <name type="scientific">Nocardioides aromaticivorans</name>
    <dbReference type="NCBI Taxonomy" id="200618"/>
    <lineage>
        <taxon>Bacteria</taxon>
        <taxon>Bacillati</taxon>
        <taxon>Actinomycetota</taxon>
        <taxon>Actinomycetes</taxon>
        <taxon>Propionibacteriales</taxon>
        <taxon>Nocardioidaceae</taxon>
        <taxon>Nocardioides</taxon>
    </lineage>
</organism>
<dbReference type="Proteomes" id="UP000662818">
    <property type="component" value="Chromosome"/>
</dbReference>
<gene>
    <name evidence="1" type="ORF">CFH99_07195</name>
</gene>
<proteinExistence type="predicted"/>
<sequence length="71" mass="7427">MSTTISVGNDIKDEAERERFQLAMMQLVLMTHIQGSANGTSSEEVATNLGSLLTAFRAGSLNQGSGTSPAP</sequence>
<evidence type="ECO:0000313" key="2">
    <source>
        <dbReference type="Proteomes" id="UP000662818"/>
    </source>
</evidence>
<keyword evidence="2" id="KW-1185">Reference proteome</keyword>
<accession>A0ABX7PHN4</accession>
<name>A0ABX7PHN4_9ACTN</name>
<dbReference type="EMBL" id="CP022295">
    <property type="protein sequence ID" value="QSR25409.1"/>
    <property type="molecule type" value="Genomic_DNA"/>
</dbReference>